<proteinExistence type="inferred from homology"/>
<feature type="transmembrane region" description="Helical" evidence="6">
    <location>
        <begin position="36"/>
        <end position="54"/>
    </location>
</feature>
<name>A0A844Y3T9_9SPHN</name>
<evidence type="ECO:0000313" key="7">
    <source>
        <dbReference type="EMBL" id="MXO51732.1"/>
    </source>
</evidence>
<feature type="transmembrane region" description="Helical" evidence="6">
    <location>
        <begin position="266"/>
        <end position="291"/>
    </location>
</feature>
<evidence type="ECO:0000256" key="1">
    <source>
        <dbReference type="ARBA" id="ARBA00004141"/>
    </source>
</evidence>
<evidence type="ECO:0000256" key="6">
    <source>
        <dbReference type="SAM" id="Phobius"/>
    </source>
</evidence>
<keyword evidence="4 6" id="KW-1133">Transmembrane helix</keyword>
<keyword evidence="5 6" id="KW-0472">Membrane</keyword>
<organism evidence="7 8">
    <name type="scientific">Qipengyuania gaetbuli</name>
    <dbReference type="NCBI Taxonomy" id="266952"/>
    <lineage>
        <taxon>Bacteria</taxon>
        <taxon>Pseudomonadati</taxon>
        <taxon>Pseudomonadota</taxon>
        <taxon>Alphaproteobacteria</taxon>
        <taxon>Sphingomonadales</taxon>
        <taxon>Erythrobacteraceae</taxon>
        <taxon>Qipengyuania</taxon>
    </lineage>
</organism>
<keyword evidence="8" id="KW-1185">Reference proteome</keyword>
<sequence length="356" mass="37092">MEQPGKGSIEEGGFLLFLALVTLALLVIVLPFFQPLLWAALAAIMFQPLLRWFLARLPGRDTLATLLTLGVIFVAVILPTFWIGSAVVDEAAGLVVAFQEGRIDVSMWFDQVFAALPANIQASLEASGWGNLGALQQRAQEFAQASLGLIAQQALAIGGSVFGFVLALAIGLYVTFFLLRDGRAIGESVLDALPFERGIADRLAARFLGIVRATIKGSVVVGLVQGALGAITFSIVGIPSVLLLGVIMAIASLLPAVGPAIVWVPAAIYLLATGAIWQGIVVIVSGVALIGMIDNVLRPILVGRDTGIPDWLILVTTLGGIALFGLSGIVIGPLVAGLFLAGWGILSEQRAQAAAA</sequence>
<gene>
    <name evidence="7" type="ORF">GRI42_10500</name>
</gene>
<protein>
    <submittedName>
        <fullName evidence="7">AI-2E family transporter</fullName>
    </submittedName>
</protein>
<evidence type="ECO:0000256" key="5">
    <source>
        <dbReference type="ARBA" id="ARBA00023136"/>
    </source>
</evidence>
<dbReference type="RefSeq" id="WP_160608438.1">
    <property type="nucleotide sequence ID" value="NZ_WTYF01000004.1"/>
</dbReference>
<dbReference type="PANTHER" id="PTHR21716:SF4">
    <property type="entry name" value="TRANSMEMBRANE PROTEIN 245"/>
    <property type="match status" value="1"/>
</dbReference>
<comment type="caution">
    <text evidence="7">The sequence shown here is derived from an EMBL/GenBank/DDBJ whole genome shotgun (WGS) entry which is preliminary data.</text>
</comment>
<keyword evidence="3 6" id="KW-0812">Transmembrane</keyword>
<feature type="transmembrane region" description="Helical" evidence="6">
    <location>
        <begin position="66"/>
        <end position="88"/>
    </location>
</feature>
<dbReference type="GO" id="GO:0016020">
    <property type="term" value="C:membrane"/>
    <property type="evidence" value="ECO:0007669"/>
    <property type="project" value="UniProtKB-SubCell"/>
</dbReference>
<dbReference type="Proteomes" id="UP000444185">
    <property type="component" value="Unassembled WGS sequence"/>
</dbReference>
<comment type="subcellular location">
    <subcellularLocation>
        <location evidence="1">Membrane</location>
        <topology evidence="1">Multi-pass membrane protein</topology>
    </subcellularLocation>
</comment>
<evidence type="ECO:0000313" key="8">
    <source>
        <dbReference type="Proteomes" id="UP000444185"/>
    </source>
</evidence>
<dbReference type="OrthoDB" id="106838at2"/>
<feature type="transmembrane region" description="Helical" evidence="6">
    <location>
        <begin position="154"/>
        <end position="179"/>
    </location>
</feature>
<evidence type="ECO:0000256" key="4">
    <source>
        <dbReference type="ARBA" id="ARBA00022989"/>
    </source>
</evidence>
<evidence type="ECO:0000256" key="3">
    <source>
        <dbReference type="ARBA" id="ARBA00022692"/>
    </source>
</evidence>
<feature type="transmembrane region" description="Helical" evidence="6">
    <location>
        <begin position="230"/>
        <end position="254"/>
    </location>
</feature>
<dbReference type="PANTHER" id="PTHR21716">
    <property type="entry name" value="TRANSMEMBRANE PROTEIN"/>
    <property type="match status" value="1"/>
</dbReference>
<feature type="transmembrane region" description="Helical" evidence="6">
    <location>
        <begin position="12"/>
        <end position="30"/>
    </location>
</feature>
<comment type="similarity">
    <text evidence="2">Belongs to the autoinducer-2 exporter (AI-2E) (TC 2.A.86) family.</text>
</comment>
<feature type="transmembrane region" description="Helical" evidence="6">
    <location>
        <begin position="311"/>
        <end position="340"/>
    </location>
</feature>
<dbReference type="Pfam" id="PF01594">
    <property type="entry name" value="AI-2E_transport"/>
    <property type="match status" value="1"/>
</dbReference>
<dbReference type="InterPro" id="IPR002549">
    <property type="entry name" value="AI-2E-like"/>
</dbReference>
<dbReference type="AlphaFoldDB" id="A0A844Y3T9"/>
<accession>A0A844Y3T9</accession>
<dbReference type="EMBL" id="WTYF01000004">
    <property type="protein sequence ID" value="MXO51732.1"/>
    <property type="molecule type" value="Genomic_DNA"/>
</dbReference>
<reference evidence="7 8" key="1">
    <citation type="submission" date="2019-12" db="EMBL/GenBank/DDBJ databases">
        <title>Genomic-based taxomic classification of the family Erythrobacteraceae.</title>
        <authorList>
            <person name="Xu L."/>
        </authorList>
    </citation>
    <scope>NUCLEOTIDE SEQUENCE [LARGE SCALE GENOMIC DNA]</scope>
    <source>
        <strain evidence="7 8">DSM 16225</strain>
    </source>
</reference>
<evidence type="ECO:0000256" key="2">
    <source>
        <dbReference type="ARBA" id="ARBA00009773"/>
    </source>
</evidence>